<dbReference type="EMBL" id="DRIG01000003">
    <property type="protein sequence ID" value="HEC77560.1"/>
    <property type="molecule type" value="Genomic_DNA"/>
</dbReference>
<name>A0A9C9JZ60_UNCW3</name>
<dbReference type="AlphaFoldDB" id="A0A9C9JZ60"/>
<gene>
    <name evidence="1" type="ORF">ENI34_00270</name>
</gene>
<sequence>MTIIFLVGLGIINIPKAYFTTNFNGNIRPCCPGVPGGLTRCAYILQNKEGLKVDIGNYLTGMVEYDTVFLKILDEAGYDALGIGDRESNLLTEIKKLHLKTPMVSVDCKIVPSFFIKTFKDKKILYTSTHTVLADNFFENKAEYYIVSTTDRSLLKRLKKFRKDNLFIVAPFESLETVSDHIVPVKTGYITMLDLADGTFEYLPIKHEGPEHSRLARMADEILSQGKRPALALEIFYKKETPAVLDSITSLLSPIYNLQIIKHDIATEGETVLSRISRSFGVPQKVPLIYISRYNMVIENNQFSKFLEFIKKPQTITVIIPEGCKNCGRIKYLLSSIKKEFPLLTVEWVEKKTADTVVIIADNEYPVAGISHEKLAKIIAKEIWKALQNF</sequence>
<proteinExistence type="predicted"/>
<protein>
    <submittedName>
        <fullName evidence="1">Uncharacterized protein</fullName>
    </submittedName>
</protein>
<evidence type="ECO:0000313" key="1">
    <source>
        <dbReference type="EMBL" id="HEC77560.1"/>
    </source>
</evidence>
<dbReference type="Proteomes" id="UP000885826">
    <property type="component" value="Unassembled WGS sequence"/>
</dbReference>
<accession>A0A9C9JZ60</accession>
<evidence type="ECO:0000313" key="2">
    <source>
        <dbReference type="Proteomes" id="UP000885826"/>
    </source>
</evidence>
<comment type="caution">
    <text evidence="1">The sequence shown here is derived from an EMBL/GenBank/DDBJ whole genome shotgun (WGS) entry which is preliminary data.</text>
</comment>
<reference evidence="1" key="1">
    <citation type="journal article" date="2020" name="mSystems">
        <title>Genome- and Community-Level Interaction Insights into Carbon Utilization and Element Cycling Functions of Hydrothermarchaeota in Hydrothermal Sediment.</title>
        <authorList>
            <person name="Zhou Z."/>
            <person name="Liu Y."/>
            <person name="Xu W."/>
            <person name="Pan J."/>
            <person name="Luo Z.H."/>
            <person name="Li M."/>
        </authorList>
    </citation>
    <scope>NUCLEOTIDE SEQUENCE</scope>
    <source>
        <strain evidence="1">HyVt-388</strain>
    </source>
</reference>
<organism evidence="1 2">
    <name type="scientific">candidate division WOR-3 bacterium</name>
    <dbReference type="NCBI Taxonomy" id="2052148"/>
    <lineage>
        <taxon>Bacteria</taxon>
        <taxon>Bacteria division WOR-3</taxon>
    </lineage>
</organism>